<name>A0A5C1AGX9_9BACT</name>
<gene>
    <name evidence="1" type="ORF">PX52LOC_05496</name>
</gene>
<sequence>MDAYICPLIVLAVVLAFAGLFALSLILEGRKIQALCHDGVEAIAVVVSNSLVVTQHAERRRTVTYRFSDGTGQTRIVVFKSTGGHEGSLAGLAAGDPISIVYLPHNSAVSRPKVVVDDHRAAFRK</sequence>
<dbReference type="KEGG" id="lrs:PX52LOC_05496"/>
<accession>A0A5C1AGX9</accession>
<keyword evidence="2" id="KW-1185">Reference proteome</keyword>
<evidence type="ECO:0008006" key="3">
    <source>
        <dbReference type="Google" id="ProtNLM"/>
    </source>
</evidence>
<dbReference type="Proteomes" id="UP000324974">
    <property type="component" value="Chromosome"/>
</dbReference>
<dbReference type="EMBL" id="CP042425">
    <property type="protein sequence ID" value="QEL18471.1"/>
    <property type="molecule type" value="Genomic_DNA"/>
</dbReference>
<reference evidence="2" key="1">
    <citation type="submission" date="2019-08" db="EMBL/GenBank/DDBJ databases">
        <title>Limnoglobus roseus gen. nov., sp. nov., a novel freshwater planctomycete with a giant genome from the family Gemmataceae.</title>
        <authorList>
            <person name="Kulichevskaya I.S."/>
            <person name="Naumoff D.G."/>
            <person name="Miroshnikov K."/>
            <person name="Ivanova A."/>
            <person name="Philippov D.A."/>
            <person name="Hakobyan A."/>
            <person name="Rijpstra I.C."/>
            <person name="Sinninghe Damste J.S."/>
            <person name="Liesack W."/>
            <person name="Dedysh S.N."/>
        </authorList>
    </citation>
    <scope>NUCLEOTIDE SEQUENCE [LARGE SCALE GENOMIC DNA]</scope>
    <source>
        <strain evidence="2">PX52</strain>
    </source>
</reference>
<evidence type="ECO:0000313" key="2">
    <source>
        <dbReference type="Proteomes" id="UP000324974"/>
    </source>
</evidence>
<organism evidence="1 2">
    <name type="scientific">Limnoglobus roseus</name>
    <dbReference type="NCBI Taxonomy" id="2598579"/>
    <lineage>
        <taxon>Bacteria</taxon>
        <taxon>Pseudomonadati</taxon>
        <taxon>Planctomycetota</taxon>
        <taxon>Planctomycetia</taxon>
        <taxon>Gemmatales</taxon>
        <taxon>Gemmataceae</taxon>
        <taxon>Limnoglobus</taxon>
    </lineage>
</organism>
<dbReference type="RefSeq" id="WP_149112981.1">
    <property type="nucleotide sequence ID" value="NZ_CP042425.1"/>
</dbReference>
<protein>
    <recommendedName>
        <fullName evidence="3">DUF3592 domain-containing protein</fullName>
    </recommendedName>
</protein>
<dbReference type="AlphaFoldDB" id="A0A5C1AGX9"/>
<proteinExistence type="predicted"/>
<evidence type="ECO:0000313" key="1">
    <source>
        <dbReference type="EMBL" id="QEL18471.1"/>
    </source>
</evidence>